<dbReference type="PANTHER" id="PTHR47150:SF7">
    <property type="entry name" value="NUCLEASE"/>
    <property type="match status" value="1"/>
</dbReference>
<keyword evidence="2" id="KW-1185">Reference proteome</keyword>
<protein>
    <submittedName>
        <fullName evidence="1">Uncharacterized protein</fullName>
    </submittedName>
</protein>
<dbReference type="AlphaFoldDB" id="A0AAQ3UPW7"/>
<sequence>MSYRASLFQRLLDESSSDDDDENYFAEAQKFQCYSEPERKHGGSVPGHVVKYRDREGGHLQMCQDYLEDDSTYSATDFRRRYRMRRELFKRIMDAVEDHDDYFKQKINAAHTVGLSCFQKVTSVFRVLTYGIPADATDEYVRIGESTVFESLRKFVKAVIELFEDEYLRSPNENDVARLLAIGEQRGFPGMLGCIDCMHWRWKNCPSGWAGQYSGHLHEPTIILEAVASQDLWIWHAFFGLPGSHNDINVLHRSPLFAKLAEGQAPEVQYSINGHDYKMGYYLADGIYPSWATFVKTIPAPQGNKRKYFAKAQEAVRKDVERAFGDLQSRFAIVRGPARYWDEETLGDIMKACVIMHNMIVEDEGELDPNERFEFGGENVEPSHDQHPDLDNFIETHKKIRDNETHHQLQEDLVEHLWQHHADQY</sequence>
<dbReference type="Pfam" id="PF04827">
    <property type="entry name" value="Plant_tran"/>
    <property type="match status" value="1"/>
</dbReference>
<reference evidence="1 2" key="1">
    <citation type="submission" date="2024-02" db="EMBL/GenBank/DDBJ databases">
        <title>High-quality chromosome-scale genome assembly of Pensacola bahiagrass (Paspalum notatum Flugge var. saurae).</title>
        <authorList>
            <person name="Vega J.M."/>
            <person name="Podio M."/>
            <person name="Orjuela J."/>
            <person name="Siena L.A."/>
            <person name="Pessino S.C."/>
            <person name="Combes M.C."/>
            <person name="Mariac C."/>
            <person name="Albertini E."/>
            <person name="Pupilli F."/>
            <person name="Ortiz J.P.A."/>
            <person name="Leblanc O."/>
        </authorList>
    </citation>
    <scope>NUCLEOTIDE SEQUENCE [LARGE SCALE GENOMIC DNA]</scope>
    <source>
        <strain evidence="1">R1</strain>
        <tissue evidence="1">Leaf</tissue>
    </source>
</reference>
<accession>A0AAQ3UPW7</accession>
<dbReference type="Proteomes" id="UP001341281">
    <property type="component" value="Chromosome 10"/>
</dbReference>
<dbReference type="EMBL" id="CP144754">
    <property type="protein sequence ID" value="WVZ96284.1"/>
    <property type="molecule type" value="Genomic_DNA"/>
</dbReference>
<dbReference type="PANTHER" id="PTHR47150">
    <property type="entry name" value="OS12G0169200 PROTEIN"/>
    <property type="match status" value="1"/>
</dbReference>
<name>A0AAQ3UPW7_PASNO</name>
<organism evidence="1 2">
    <name type="scientific">Paspalum notatum var. saurae</name>
    <dbReference type="NCBI Taxonomy" id="547442"/>
    <lineage>
        <taxon>Eukaryota</taxon>
        <taxon>Viridiplantae</taxon>
        <taxon>Streptophyta</taxon>
        <taxon>Embryophyta</taxon>
        <taxon>Tracheophyta</taxon>
        <taxon>Spermatophyta</taxon>
        <taxon>Magnoliopsida</taxon>
        <taxon>Liliopsida</taxon>
        <taxon>Poales</taxon>
        <taxon>Poaceae</taxon>
        <taxon>PACMAD clade</taxon>
        <taxon>Panicoideae</taxon>
        <taxon>Andropogonodae</taxon>
        <taxon>Paspaleae</taxon>
        <taxon>Paspalinae</taxon>
        <taxon>Paspalum</taxon>
    </lineage>
</organism>
<proteinExistence type="predicted"/>
<evidence type="ECO:0000313" key="2">
    <source>
        <dbReference type="Proteomes" id="UP001341281"/>
    </source>
</evidence>
<gene>
    <name evidence="1" type="ORF">U9M48_041940</name>
</gene>
<evidence type="ECO:0000313" key="1">
    <source>
        <dbReference type="EMBL" id="WVZ96284.1"/>
    </source>
</evidence>
<dbReference type="InterPro" id="IPR006912">
    <property type="entry name" value="Harbinger_derived_prot"/>
</dbReference>